<dbReference type="AlphaFoldDB" id="A0AAD0QTI7"/>
<protein>
    <recommendedName>
        <fullName evidence="4">Secreted protein</fullName>
    </recommendedName>
</protein>
<gene>
    <name evidence="2" type="ORF">DVB73_05440</name>
</gene>
<evidence type="ECO:0008006" key="4">
    <source>
        <dbReference type="Google" id="ProtNLM"/>
    </source>
</evidence>
<feature type="signal peptide" evidence="1">
    <location>
        <begin position="1"/>
        <end position="17"/>
    </location>
</feature>
<keyword evidence="1" id="KW-0732">Signal</keyword>
<reference evidence="2 3" key="1">
    <citation type="submission" date="2018-07" db="EMBL/GenBank/DDBJ databases">
        <title>Complete genome sequence of a Pseudomonas plecoglossicida strain pathogenic to the marine fish, Larimichthys crocea.</title>
        <authorList>
            <person name="Tao Z."/>
        </authorList>
    </citation>
    <scope>NUCLEOTIDE SEQUENCE [LARGE SCALE GENOMIC DNA]</scope>
    <source>
        <strain evidence="2 3">XSDHY-P</strain>
    </source>
</reference>
<organism evidence="2 3">
    <name type="scientific">Pseudomonas plecoglossicida</name>
    <dbReference type="NCBI Taxonomy" id="70775"/>
    <lineage>
        <taxon>Bacteria</taxon>
        <taxon>Pseudomonadati</taxon>
        <taxon>Pseudomonadota</taxon>
        <taxon>Gammaproteobacteria</taxon>
        <taxon>Pseudomonadales</taxon>
        <taxon>Pseudomonadaceae</taxon>
        <taxon>Pseudomonas</taxon>
    </lineage>
</organism>
<proteinExistence type="predicted"/>
<dbReference type="EMBL" id="CP031146">
    <property type="protein sequence ID" value="AXM95288.1"/>
    <property type="molecule type" value="Genomic_DNA"/>
</dbReference>
<sequence>MTTIFMGSLLFSTAAIAVDMDQRCAHAPGKSLQGDWIYLQKILICSPTCSAAPEQAVQRVSHCRIIDDGHL</sequence>
<name>A0AAD0QTI7_PSEDL</name>
<dbReference type="Proteomes" id="UP000256503">
    <property type="component" value="Chromosome"/>
</dbReference>
<evidence type="ECO:0000313" key="3">
    <source>
        <dbReference type="Proteomes" id="UP000256503"/>
    </source>
</evidence>
<accession>A0AAD0QTI7</accession>
<evidence type="ECO:0000256" key="1">
    <source>
        <dbReference type="SAM" id="SignalP"/>
    </source>
</evidence>
<feature type="chain" id="PRO_5041922235" description="Secreted protein" evidence="1">
    <location>
        <begin position="18"/>
        <end position="71"/>
    </location>
</feature>
<evidence type="ECO:0000313" key="2">
    <source>
        <dbReference type="EMBL" id="AXM95288.1"/>
    </source>
</evidence>